<organism evidence="2 3">
    <name type="scientific">Puccinia sorghi</name>
    <dbReference type="NCBI Taxonomy" id="27349"/>
    <lineage>
        <taxon>Eukaryota</taxon>
        <taxon>Fungi</taxon>
        <taxon>Dikarya</taxon>
        <taxon>Basidiomycota</taxon>
        <taxon>Pucciniomycotina</taxon>
        <taxon>Pucciniomycetes</taxon>
        <taxon>Pucciniales</taxon>
        <taxon>Pucciniaceae</taxon>
        <taxon>Puccinia</taxon>
    </lineage>
</organism>
<protein>
    <recommendedName>
        <fullName evidence="4">Retrotransposon gag domain-containing protein</fullName>
    </recommendedName>
</protein>
<accession>A0A0L6U8K1</accession>
<dbReference type="VEuPathDB" id="FungiDB:VP01_8756g1"/>
<dbReference type="EMBL" id="LAVV01014333">
    <property type="protein sequence ID" value="KNZ44858.1"/>
    <property type="molecule type" value="Genomic_DNA"/>
</dbReference>
<dbReference type="OrthoDB" id="4847360at2759"/>
<evidence type="ECO:0000313" key="2">
    <source>
        <dbReference type="EMBL" id="KNZ44858.1"/>
    </source>
</evidence>
<proteinExistence type="predicted"/>
<comment type="caution">
    <text evidence="2">The sequence shown here is derived from an EMBL/GenBank/DDBJ whole genome shotgun (WGS) entry which is preliminary data.</text>
</comment>
<feature type="non-terminal residue" evidence="2">
    <location>
        <position position="1"/>
    </location>
</feature>
<evidence type="ECO:0000313" key="3">
    <source>
        <dbReference type="Proteomes" id="UP000037035"/>
    </source>
</evidence>
<gene>
    <name evidence="2" type="ORF">VP01_8756g1</name>
</gene>
<keyword evidence="3" id="KW-1185">Reference proteome</keyword>
<feature type="region of interest" description="Disordered" evidence="1">
    <location>
        <begin position="93"/>
        <end position="173"/>
    </location>
</feature>
<reference evidence="2 3" key="1">
    <citation type="submission" date="2015-08" db="EMBL/GenBank/DDBJ databases">
        <title>Next Generation Sequencing and Analysis of the Genome of Puccinia sorghi L Schw, the Causal Agent of Maize Common Rust.</title>
        <authorList>
            <person name="Rochi L."/>
            <person name="Burguener G."/>
            <person name="Darino M."/>
            <person name="Turjanski A."/>
            <person name="Kreff E."/>
            <person name="Dieguez M.J."/>
            <person name="Sacco F."/>
        </authorList>
    </citation>
    <scope>NUCLEOTIDE SEQUENCE [LARGE SCALE GENOMIC DNA]</scope>
    <source>
        <strain evidence="2 3">RO10H11247</strain>
    </source>
</reference>
<dbReference type="AlphaFoldDB" id="A0A0L6U8K1"/>
<sequence length="204" mass="23069">ISSTVKILRSYKPFFSLVNFFSQMTLLCSLITARRSSTHWDQFEQQLFTLFGDPNEVRNAKFELNSLSMKDNGKALSYIAQFRTLQASESHHQSVGSDWSATQNTSTVRSGRKTNSTPSTSKNEDASKRKSPKKFPSKPSTPFASSSASRPKRSTKIASVLNKEGQLNEDERPRREFVCIVVVNMSWTLVSKGSHKKLPNWQKK</sequence>
<evidence type="ECO:0000256" key="1">
    <source>
        <dbReference type="SAM" id="MobiDB-lite"/>
    </source>
</evidence>
<feature type="compositionally biased region" description="Low complexity" evidence="1">
    <location>
        <begin position="137"/>
        <end position="149"/>
    </location>
</feature>
<dbReference type="Proteomes" id="UP000037035">
    <property type="component" value="Unassembled WGS sequence"/>
</dbReference>
<evidence type="ECO:0008006" key="4">
    <source>
        <dbReference type="Google" id="ProtNLM"/>
    </source>
</evidence>
<feature type="compositionally biased region" description="Polar residues" evidence="1">
    <location>
        <begin position="93"/>
        <end position="121"/>
    </location>
</feature>
<name>A0A0L6U8K1_9BASI</name>